<feature type="compositionally biased region" description="Basic and acidic residues" evidence="1">
    <location>
        <begin position="1"/>
        <end position="12"/>
    </location>
</feature>
<name>A0A6P1T0E4_9RHOB</name>
<reference evidence="3 4" key="1">
    <citation type="submission" date="2019-12" db="EMBL/GenBank/DDBJ databases">
        <title>Complete genome sequence of Algicella marina strain 9Alg 56(T) isolated from the red alga Tichocarpus crinitus.</title>
        <authorList>
            <person name="Kim S.-G."/>
            <person name="Nedashkovskaya O.I."/>
        </authorList>
    </citation>
    <scope>NUCLEOTIDE SEQUENCE [LARGE SCALE GENOMIC DNA]</scope>
    <source>
        <strain evidence="3 4">9Alg 56</strain>
    </source>
</reference>
<accession>A0A6P1T0E4</accession>
<evidence type="ECO:0000313" key="3">
    <source>
        <dbReference type="EMBL" id="QHQ35320.1"/>
    </source>
</evidence>
<keyword evidence="2" id="KW-0812">Transmembrane</keyword>
<evidence type="ECO:0000313" key="4">
    <source>
        <dbReference type="Proteomes" id="UP000464495"/>
    </source>
</evidence>
<feature type="transmembrane region" description="Helical" evidence="2">
    <location>
        <begin position="54"/>
        <end position="74"/>
    </location>
</feature>
<evidence type="ECO:0000256" key="2">
    <source>
        <dbReference type="SAM" id="Phobius"/>
    </source>
</evidence>
<feature type="compositionally biased region" description="Low complexity" evidence="1">
    <location>
        <begin position="320"/>
        <end position="341"/>
    </location>
</feature>
<protein>
    <submittedName>
        <fullName evidence="3">Uncharacterized protein</fullName>
    </submittedName>
</protein>
<dbReference type="RefSeq" id="WP_161861885.1">
    <property type="nucleotide sequence ID" value="NZ_CP046620.1"/>
</dbReference>
<organism evidence="3 4">
    <name type="scientific">Algicella marina</name>
    <dbReference type="NCBI Taxonomy" id="2683284"/>
    <lineage>
        <taxon>Bacteria</taxon>
        <taxon>Pseudomonadati</taxon>
        <taxon>Pseudomonadota</taxon>
        <taxon>Alphaproteobacteria</taxon>
        <taxon>Rhodobacterales</taxon>
        <taxon>Paracoccaceae</taxon>
        <taxon>Algicella</taxon>
    </lineage>
</organism>
<gene>
    <name evidence="3" type="ORF">GO499_08970</name>
</gene>
<evidence type="ECO:0000256" key="1">
    <source>
        <dbReference type="SAM" id="MobiDB-lite"/>
    </source>
</evidence>
<dbReference type="Proteomes" id="UP000464495">
    <property type="component" value="Chromosome"/>
</dbReference>
<sequence length="492" mass="51097">MARRGGSSDKVIRPSTAPGSGLEAISSAPFPAGKTSGKARPERRPARKSSRAETVVPVLGGVVIVGGLLMFLVVDDLFEGESAAPQPAPEEALARAFGDLESGEEEVAETAAVDAEPETDEISILASAPEALLAPDEDTLFAQAVLPEGEVQPEKWWAEGDPGMVLADTAPDAAVIVTQTRPTAPNVLTSLALASWDGEAWEKVLNAWTTGPGPSIWDRTALPQALLTADAVYPYERTPEPVQVAALAPEELEATRAVTVETEAAEVEAEVAESDAAPDEAVIAAVEAPAVEAEQDVAEEAVVEDADDSIAVAAEAVADTGDAPDAAAEAELAPETGTEGEVAADDPVADPPAVAEIEVAAVVPDAAAEDAGDAAPEASEFIFDPESLVAVLGAAGLDSTAMQVMLHAPEGPAQDLAERVEKELRALELATVEMEEPTAFGPQATVVRYFHREDQALAMWLQAGLQQDALLSDLSAYRPQPPRGTVEVWLQP</sequence>
<dbReference type="AlphaFoldDB" id="A0A6P1T0E4"/>
<keyword evidence="4" id="KW-1185">Reference proteome</keyword>
<dbReference type="KEGG" id="amaq:GO499_08970"/>
<feature type="region of interest" description="Disordered" evidence="1">
    <location>
        <begin position="320"/>
        <end position="347"/>
    </location>
</feature>
<proteinExistence type="predicted"/>
<keyword evidence="2" id="KW-0472">Membrane</keyword>
<keyword evidence="2" id="KW-1133">Transmembrane helix</keyword>
<dbReference type="EMBL" id="CP046620">
    <property type="protein sequence ID" value="QHQ35320.1"/>
    <property type="molecule type" value="Genomic_DNA"/>
</dbReference>
<feature type="region of interest" description="Disordered" evidence="1">
    <location>
        <begin position="1"/>
        <end position="52"/>
    </location>
</feature>